<proteinExistence type="predicted"/>
<dbReference type="EMBL" id="BKZW01000002">
    <property type="protein sequence ID" value="GER89594.1"/>
    <property type="molecule type" value="Genomic_DNA"/>
</dbReference>
<evidence type="ECO:0000313" key="2">
    <source>
        <dbReference type="EMBL" id="GER89594.1"/>
    </source>
</evidence>
<feature type="signal peptide" evidence="1">
    <location>
        <begin position="1"/>
        <end position="28"/>
    </location>
</feature>
<name>A0A5J4KJC6_9CHLR</name>
<accession>A0A5J4KJC6</accession>
<comment type="caution">
    <text evidence="2">The sequence shown here is derived from an EMBL/GenBank/DDBJ whole genome shotgun (WGS) entry which is preliminary data.</text>
</comment>
<keyword evidence="3" id="KW-1185">Reference proteome</keyword>
<reference evidence="2 3" key="1">
    <citation type="submission" date="2019-10" db="EMBL/GenBank/DDBJ databases">
        <title>Dictyobacter vulcani sp. nov., within the class Ktedonobacteria, isolated from soil of volcanic Mt. Zao.</title>
        <authorList>
            <person name="Zheng Y."/>
            <person name="Wang C.M."/>
            <person name="Sakai Y."/>
            <person name="Abe K."/>
            <person name="Yokota A."/>
            <person name="Yabe S."/>
        </authorList>
    </citation>
    <scope>NUCLEOTIDE SEQUENCE [LARGE SCALE GENOMIC DNA]</scope>
    <source>
        <strain evidence="2 3">W12</strain>
    </source>
</reference>
<sequence>MKRRVPLCMLGCVFMLLSILTVHSLAYAHTQKPVDTGFSEHKGNGYIISYPKDWTFSTNTTNAGGYVGDFFTDPTNTYVFHVYPSQDKTSDKQILDHLLTSDLRSTLLPGASTITMNSVIWQQGKALSTDQVTNKPFERIGWVSKNPVAPAFIPYFVLHAEGDPAAFEQYTEKYFLPMLHSFRFTR</sequence>
<feature type="chain" id="PRO_5023854732" evidence="1">
    <location>
        <begin position="29"/>
        <end position="186"/>
    </location>
</feature>
<keyword evidence="1" id="KW-0732">Signal</keyword>
<dbReference type="AlphaFoldDB" id="A0A5J4KJC6"/>
<gene>
    <name evidence="2" type="ORF">KDW_37560</name>
</gene>
<dbReference type="RefSeq" id="WP_151757467.1">
    <property type="nucleotide sequence ID" value="NZ_BKZW01000002.1"/>
</dbReference>
<evidence type="ECO:0000256" key="1">
    <source>
        <dbReference type="SAM" id="SignalP"/>
    </source>
</evidence>
<organism evidence="2 3">
    <name type="scientific">Dictyobacter vulcani</name>
    <dbReference type="NCBI Taxonomy" id="2607529"/>
    <lineage>
        <taxon>Bacteria</taxon>
        <taxon>Bacillati</taxon>
        <taxon>Chloroflexota</taxon>
        <taxon>Ktedonobacteria</taxon>
        <taxon>Ktedonobacterales</taxon>
        <taxon>Dictyobacteraceae</taxon>
        <taxon>Dictyobacter</taxon>
    </lineage>
</organism>
<evidence type="ECO:0000313" key="3">
    <source>
        <dbReference type="Proteomes" id="UP000326912"/>
    </source>
</evidence>
<dbReference type="Proteomes" id="UP000326912">
    <property type="component" value="Unassembled WGS sequence"/>
</dbReference>
<protein>
    <submittedName>
        <fullName evidence="2">Uncharacterized protein</fullName>
    </submittedName>
</protein>